<evidence type="ECO:0000313" key="2">
    <source>
        <dbReference type="EMBL" id="KAK1313748.1"/>
    </source>
</evidence>
<organism evidence="2 3">
    <name type="scientific">Acorus calamus</name>
    <name type="common">Sweet flag</name>
    <dbReference type="NCBI Taxonomy" id="4465"/>
    <lineage>
        <taxon>Eukaryota</taxon>
        <taxon>Viridiplantae</taxon>
        <taxon>Streptophyta</taxon>
        <taxon>Embryophyta</taxon>
        <taxon>Tracheophyta</taxon>
        <taxon>Spermatophyta</taxon>
        <taxon>Magnoliopsida</taxon>
        <taxon>Liliopsida</taxon>
        <taxon>Acoraceae</taxon>
        <taxon>Acorus</taxon>
    </lineage>
</organism>
<name>A0AAV9ENF6_ACOCL</name>
<dbReference type="Proteomes" id="UP001180020">
    <property type="component" value="Unassembled WGS sequence"/>
</dbReference>
<keyword evidence="3" id="KW-1185">Reference proteome</keyword>
<protein>
    <submittedName>
        <fullName evidence="2">Uncharacterized protein</fullName>
    </submittedName>
</protein>
<evidence type="ECO:0000313" key="3">
    <source>
        <dbReference type="Proteomes" id="UP001180020"/>
    </source>
</evidence>
<gene>
    <name evidence="2" type="ORF">QJS10_CPA06g01135</name>
</gene>
<comment type="caution">
    <text evidence="2">The sequence shown here is derived from an EMBL/GenBank/DDBJ whole genome shotgun (WGS) entry which is preliminary data.</text>
</comment>
<sequence>MRYSPLGDGRQNDPNHKHESPLSGAHPELGLSMPGTTEVSVLSNDRIHDMSNILSLVGHHITYYGLSIQGSGKERFTKNQILDTSGDVKPTNRRVHGAIPKEILEEMMAPISPDDI</sequence>
<reference evidence="2" key="1">
    <citation type="journal article" date="2023" name="Nat. Commun.">
        <title>Diploid and tetraploid genomes of Acorus and the evolution of monocots.</title>
        <authorList>
            <person name="Ma L."/>
            <person name="Liu K.W."/>
            <person name="Li Z."/>
            <person name="Hsiao Y.Y."/>
            <person name="Qi Y."/>
            <person name="Fu T."/>
            <person name="Tang G.D."/>
            <person name="Zhang D."/>
            <person name="Sun W.H."/>
            <person name="Liu D.K."/>
            <person name="Li Y."/>
            <person name="Chen G.Z."/>
            <person name="Liu X.D."/>
            <person name="Liao X.Y."/>
            <person name="Jiang Y.T."/>
            <person name="Yu X."/>
            <person name="Hao Y."/>
            <person name="Huang J."/>
            <person name="Zhao X.W."/>
            <person name="Ke S."/>
            <person name="Chen Y.Y."/>
            <person name="Wu W.L."/>
            <person name="Hsu J.L."/>
            <person name="Lin Y.F."/>
            <person name="Huang M.D."/>
            <person name="Li C.Y."/>
            <person name="Huang L."/>
            <person name="Wang Z.W."/>
            <person name="Zhao X."/>
            <person name="Zhong W.Y."/>
            <person name="Peng D.H."/>
            <person name="Ahmad S."/>
            <person name="Lan S."/>
            <person name="Zhang J.S."/>
            <person name="Tsai W.C."/>
            <person name="Van de Peer Y."/>
            <person name="Liu Z.J."/>
        </authorList>
    </citation>
    <scope>NUCLEOTIDE SEQUENCE</scope>
    <source>
        <strain evidence="2">CP</strain>
    </source>
</reference>
<dbReference type="AlphaFoldDB" id="A0AAV9ENF6"/>
<accession>A0AAV9ENF6</accession>
<feature type="compositionally biased region" description="Basic and acidic residues" evidence="1">
    <location>
        <begin position="10"/>
        <end position="20"/>
    </location>
</feature>
<reference evidence="2" key="2">
    <citation type="submission" date="2023-06" db="EMBL/GenBank/DDBJ databases">
        <authorList>
            <person name="Ma L."/>
            <person name="Liu K.-W."/>
            <person name="Li Z."/>
            <person name="Hsiao Y.-Y."/>
            <person name="Qi Y."/>
            <person name="Fu T."/>
            <person name="Tang G."/>
            <person name="Zhang D."/>
            <person name="Sun W.-H."/>
            <person name="Liu D.-K."/>
            <person name="Li Y."/>
            <person name="Chen G.-Z."/>
            <person name="Liu X.-D."/>
            <person name="Liao X.-Y."/>
            <person name="Jiang Y.-T."/>
            <person name="Yu X."/>
            <person name="Hao Y."/>
            <person name="Huang J."/>
            <person name="Zhao X.-W."/>
            <person name="Ke S."/>
            <person name="Chen Y.-Y."/>
            <person name="Wu W.-L."/>
            <person name="Hsu J.-L."/>
            <person name="Lin Y.-F."/>
            <person name="Huang M.-D."/>
            <person name="Li C.-Y."/>
            <person name="Huang L."/>
            <person name="Wang Z.-W."/>
            <person name="Zhao X."/>
            <person name="Zhong W.-Y."/>
            <person name="Peng D.-H."/>
            <person name="Ahmad S."/>
            <person name="Lan S."/>
            <person name="Zhang J.-S."/>
            <person name="Tsai W.-C."/>
            <person name="Van De Peer Y."/>
            <person name="Liu Z.-J."/>
        </authorList>
    </citation>
    <scope>NUCLEOTIDE SEQUENCE</scope>
    <source>
        <strain evidence="2">CP</strain>
        <tissue evidence="2">Leaves</tissue>
    </source>
</reference>
<feature type="region of interest" description="Disordered" evidence="1">
    <location>
        <begin position="1"/>
        <end position="36"/>
    </location>
</feature>
<evidence type="ECO:0000256" key="1">
    <source>
        <dbReference type="SAM" id="MobiDB-lite"/>
    </source>
</evidence>
<dbReference type="EMBL" id="JAUJYO010000006">
    <property type="protein sequence ID" value="KAK1313748.1"/>
    <property type="molecule type" value="Genomic_DNA"/>
</dbReference>
<proteinExistence type="predicted"/>